<keyword evidence="3" id="KW-0134">Cell wall</keyword>
<evidence type="ECO:0000256" key="3">
    <source>
        <dbReference type="ARBA" id="ARBA00022512"/>
    </source>
</evidence>
<dbReference type="STRING" id="3659.A0A0A0KN91"/>
<feature type="chain" id="PRO_5001972329" description="Polygalacturonase" evidence="10">
    <location>
        <begin position="25"/>
        <end position="392"/>
    </location>
</feature>
<evidence type="ECO:0008006" key="13">
    <source>
        <dbReference type="Google" id="ProtNLM"/>
    </source>
</evidence>
<keyword evidence="5 9" id="KW-0378">Hydrolase</keyword>
<dbReference type="PANTHER" id="PTHR31375">
    <property type="match status" value="1"/>
</dbReference>
<evidence type="ECO:0000256" key="4">
    <source>
        <dbReference type="ARBA" id="ARBA00022525"/>
    </source>
</evidence>
<keyword evidence="4" id="KW-0964">Secreted</keyword>
<evidence type="ECO:0000256" key="8">
    <source>
        <dbReference type="PROSITE-ProRule" id="PRU10052"/>
    </source>
</evidence>
<evidence type="ECO:0000256" key="6">
    <source>
        <dbReference type="ARBA" id="ARBA00023295"/>
    </source>
</evidence>
<proteinExistence type="inferred from homology"/>
<dbReference type="Pfam" id="PF00295">
    <property type="entry name" value="Glyco_hydro_28"/>
    <property type="match status" value="1"/>
</dbReference>
<dbReference type="InterPro" id="IPR000743">
    <property type="entry name" value="Glyco_hydro_28"/>
</dbReference>
<reference evidence="11 12" key="1">
    <citation type="journal article" date="2009" name="Nat. Genet.">
        <title>The genome of the cucumber, Cucumis sativus L.</title>
        <authorList>
            <person name="Huang S."/>
            <person name="Li R."/>
            <person name="Zhang Z."/>
            <person name="Li L."/>
            <person name="Gu X."/>
            <person name="Fan W."/>
            <person name="Lucas W.J."/>
            <person name="Wang X."/>
            <person name="Xie B."/>
            <person name="Ni P."/>
            <person name="Ren Y."/>
            <person name="Zhu H."/>
            <person name="Li J."/>
            <person name="Lin K."/>
            <person name="Jin W."/>
            <person name="Fei Z."/>
            <person name="Li G."/>
            <person name="Staub J."/>
            <person name="Kilian A."/>
            <person name="van der Vossen E.A."/>
            <person name="Wu Y."/>
            <person name="Guo J."/>
            <person name="He J."/>
            <person name="Jia Z."/>
            <person name="Ren Y."/>
            <person name="Tian G."/>
            <person name="Lu Y."/>
            <person name="Ruan J."/>
            <person name="Qian W."/>
            <person name="Wang M."/>
            <person name="Huang Q."/>
            <person name="Li B."/>
            <person name="Xuan Z."/>
            <person name="Cao J."/>
            <person name="Asan"/>
            <person name="Wu Z."/>
            <person name="Zhang J."/>
            <person name="Cai Q."/>
            <person name="Bai Y."/>
            <person name="Zhao B."/>
            <person name="Han Y."/>
            <person name="Li Y."/>
            <person name="Li X."/>
            <person name="Wang S."/>
            <person name="Shi Q."/>
            <person name="Liu S."/>
            <person name="Cho W.K."/>
            <person name="Kim J.Y."/>
            <person name="Xu Y."/>
            <person name="Heller-Uszynska K."/>
            <person name="Miao H."/>
            <person name="Cheng Z."/>
            <person name="Zhang S."/>
            <person name="Wu J."/>
            <person name="Yang Y."/>
            <person name="Kang H."/>
            <person name="Li M."/>
            <person name="Liang H."/>
            <person name="Ren X."/>
            <person name="Shi Z."/>
            <person name="Wen M."/>
            <person name="Jian M."/>
            <person name="Yang H."/>
            <person name="Zhang G."/>
            <person name="Yang Z."/>
            <person name="Chen R."/>
            <person name="Liu S."/>
            <person name="Li J."/>
            <person name="Ma L."/>
            <person name="Liu H."/>
            <person name="Zhou Y."/>
            <person name="Zhao J."/>
            <person name="Fang X."/>
            <person name="Li G."/>
            <person name="Fang L."/>
            <person name="Li Y."/>
            <person name="Liu D."/>
            <person name="Zheng H."/>
            <person name="Zhang Y."/>
            <person name="Qin N."/>
            <person name="Li Z."/>
            <person name="Yang G."/>
            <person name="Yang S."/>
            <person name="Bolund L."/>
            <person name="Kristiansen K."/>
            <person name="Zheng H."/>
            <person name="Li S."/>
            <person name="Zhang X."/>
            <person name="Yang H."/>
            <person name="Wang J."/>
            <person name="Sun R."/>
            <person name="Zhang B."/>
            <person name="Jiang S."/>
            <person name="Wang J."/>
            <person name="Du Y."/>
            <person name="Li S."/>
        </authorList>
    </citation>
    <scope>NUCLEOTIDE SEQUENCE [LARGE SCALE GENOMIC DNA]</scope>
    <source>
        <strain evidence="12">cv. 9930</strain>
    </source>
</reference>
<dbReference type="FunFam" id="2.160.20.10:FF:000004">
    <property type="entry name" value="Pectin lyase-like superfamily protein"/>
    <property type="match status" value="1"/>
</dbReference>
<dbReference type="eggNOG" id="ENOG502QRN7">
    <property type="taxonomic scope" value="Eukaryota"/>
</dbReference>
<evidence type="ECO:0000256" key="5">
    <source>
        <dbReference type="ARBA" id="ARBA00022801"/>
    </source>
</evidence>
<dbReference type="InterPro" id="IPR006626">
    <property type="entry name" value="PbH1"/>
</dbReference>
<gene>
    <name evidence="11" type="ORF">Csa_5G409610</name>
</gene>
<evidence type="ECO:0000256" key="1">
    <source>
        <dbReference type="ARBA" id="ARBA00004191"/>
    </source>
</evidence>
<dbReference type="PROSITE" id="PS00502">
    <property type="entry name" value="POLYGALACTURONASE"/>
    <property type="match status" value="1"/>
</dbReference>
<keyword evidence="12" id="KW-1185">Reference proteome</keyword>
<organism evidence="11 12">
    <name type="scientific">Cucumis sativus</name>
    <name type="common">Cucumber</name>
    <dbReference type="NCBI Taxonomy" id="3659"/>
    <lineage>
        <taxon>Eukaryota</taxon>
        <taxon>Viridiplantae</taxon>
        <taxon>Streptophyta</taxon>
        <taxon>Embryophyta</taxon>
        <taxon>Tracheophyta</taxon>
        <taxon>Spermatophyta</taxon>
        <taxon>Magnoliopsida</taxon>
        <taxon>eudicotyledons</taxon>
        <taxon>Gunneridae</taxon>
        <taxon>Pentapetalae</taxon>
        <taxon>rosids</taxon>
        <taxon>fabids</taxon>
        <taxon>Cucurbitales</taxon>
        <taxon>Cucurbitaceae</taxon>
        <taxon>Benincaseae</taxon>
        <taxon>Cucumis</taxon>
    </lineage>
</organism>
<dbReference type="SMART" id="SM00710">
    <property type="entry name" value="PbH1"/>
    <property type="match status" value="6"/>
</dbReference>
<evidence type="ECO:0000313" key="12">
    <source>
        <dbReference type="Proteomes" id="UP000029981"/>
    </source>
</evidence>
<dbReference type="Gramene" id="KGN51018">
    <property type="protein sequence ID" value="KGN51018"/>
    <property type="gene ID" value="Csa_5G409610"/>
</dbReference>
<name>A0A0A0KN91_CUCSA</name>
<evidence type="ECO:0000256" key="7">
    <source>
        <dbReference type="ARBA" id="ARBA00023316"/>
    </source>
</evidence>
<dbReference type="OrthoDB" id="187139at2759"/>
<reference evidence="11 12" key="4">
    <citation type="journal article" date="2011" name="BMC Genomics">
        <title>RNA-Seq improves annotation of protein-coding genes in the cucumber genome.</title>
        <authorList>
            <person name="Li Z."/>
            <person name="Zhang Z."/>
            <person name="Yan P."/>
            <person name="Huang S."/>
            <person name="Fei Z."/>
            <person name="Lin K."/>
        </authorList>
    </citation>
    <scope>NUCLEOTIDE SEQUENCE [LARGE SCALE GENOMIC DNA]</scope>
    <source>
        <strain evidence="12">cv. 9930</strain>
    </source>
</reference>
<dbReference type="Proteomes" id="UP000029981">
    <property type="component" value="Chromosome 5"/>
</dbReference>
<feature type="active site" evidence="8">
    <location>
        <position position="240"/>
    </location>
</feature>
<dbReference type="KEGG" id="csv:101211411"/>
<dbReference type="InterPro" id="IPR012334">
    <property type="entry name" value="Pectin_lyas_fold"/>
</dbReference>
<reference evidence="11 12" key="2">
    <citation type="journal article" date="2009" name="PLoS ONE">
        <title>An integrated genetic and cytogenetic map of the cucumber genome.</title>
        <authorList>
            <person name="Ren Y."/>
            <person name="Zhang Z."/>
            <person name="Liu J."/>
            <person name="Staub J.E."/>
            <person name="Han Y."/>
            <person name="Cheng Z."/>
            <person name="Li X."/>
            <person name="Lu J."/>
            <person name="Miao H."/>
            <person name="Kang H."/>
            <person name="Xie B."/>
            <person name="Gu X."/>
            <person name="Wang X."/>
            <person name="Du Y."/>
            <person name="Jin W."/>
            <person name="Huang S."/>
        </authorList>
    </citation>
    <scope>NUCLEOTIDE SEQUENCE [LARGE SCALE GENOMIC DNA]</scope>
    <source>
        <strain evidence="12">cv. 9930</strain>
    </source>
</reference>
<dbReference type="GO" id="GO:0005975">
    <property type="term" value="P:carbohydrate metabolic process"/>
    <property type="evidence" value="ECO:0007669"/>
    <property type="project" value="InterPro"/>
</dbReference>
<dbReference type="InterPro" id="IPR011050">
    <property type="entry name" value="Pectin_lyase_fold/virulence"/>
</dbReference>
<dbReference type="GO" id="GO:0071555">
    <property type="term" value="P:cell wall organization"/>
    <property type="evidence" value="ECO:0007669"/>
    <property type="project" value="UniProtKB-KW"/>
</dbReference>
<sequence length="392" mass="41086">MPLVGNLPLLSLLFLFLNHGLAAGSTFNIVSLGAIADGKTDASHAFQEAWANACGSSEPATIYVPNGAFYIQSGNFSGPCKNNAITIVINGTLIASSNIQVLAQSQAWIAFRQINGLSIYGGVIDGQGIGLWNCKHSGKSCPDGATNLEISHAQNVNVNGLSSINSQMFNIVVYGCENVQIQGVNVSSAGDSPNTDGIHVQQSLNVNISSTSIGTGDDCISIGPGTTNLWMENIKCGPGHGISIGSLGRQVEEAGVENVTVTTATFTGTQNGVRIKSWGRPSNAFANKILFQHIRFYNVNNPILIDQNYCPNNQGCPGQASGVKVSDVTYQDVNGTSASEVAINFDCSPTNPCTGITLEDIQLTYNNQIPKASCKNARGTASGPLQPRSCLA</sequence>
<feature type="signal peptide" evidence="10">
    <location>
        <begin position="1"/>
        <end position="24"/>
    </location>
</feature>
<dbReference type="GO" id="GO:0004650">
    <property type="term" value="F:polygalacturonase activity"/>
    <property type="evidence" value="ECO:0007669"/>
    <property type="project" value="InterPro"/>
</dbReference>
<dbReference type="OMA" id="GWEMQEP"/>
<dbReference type="EMBL" id="CM002926">
    <property type="protein sequence ID" value="KGN51018.1"/>
    <property type="molecule type" value="Genomic_DNA"/>
</dbReference>
<keyword evidence="7" id="KW-0961">Cell wall biogenesis/degradation</keyword>
<evidence type="ECO:0000313" key="11">
    <source>
        <dbReference type="EMBL" id="KGN51018.1"/>
    </source>
</evidence>
<comment type="subcellular location">
    <subcellularLocation>
        <location evidence="1">Secreted</location>
        <location evidence="1">Cell wall</location>
    </subcellularLocation>
</comment>
<accession>A0A0A0KN91</accession>
<evidence type="ECO:0000256" key="10">
    <source>
        <dbReference type="SAM" id="SignalP"/>
    </source>
</evidence>
<dbReference type="SUPFAM" id="SSF51126">
    <property type="entry name" value="Pectin lyase-like"/>
    <property type="match status" value="1"/>
</dbReference>
<keyword evidence="10" id="KW-0732">Signal</keyword>
<dbReference type="AlphaFoldDB" id="A0A0A0KN91"/>
<evidence type="ECO:0000256" key="9">
    <source>
        <dbReference type="RuleBase" id="RU361169"/>
    </source>
</evidence>
<protein>
    <recommendedName>
        <fullName evidence="13">Polygalacturonase</fullName>
    </recommendedName>
</protein>
<evidence type="ECO:0000256" key="2">
    <source>
        <dbReference type="ARBA" id="ARBA00008834"/>
    </source>
</evidence>
<reference evidence="11 12" key="3">
    <citation type="journal article" date="2010" name="BMC Genomics">
        <title>Transcriptome sequencing and comparative analysis of cucumber flowers with different sex types.</title>
        <authorList>
            <person name="Guo S."/>
            <person name="Zheng Y."/>
            <person name="Joung J.G."/>
            <person name="Liu S."/>
            <person name="Zhang Z."/>
            <person name="Crasta O.R."/>
            <person name="Sobral B.W."/>
            <person name="Xu Y."/>
            <person name="Huang S."/>
            <person name="Fei Z."/>
        </authorList>
    </citation>
    <scope>NUCLEOTIDE SEQUENCE [LARGE SCALE GENOMIC DNA]</scope>
    <source>
        <strain evidence="12">cv. 9930</strain>
    </source>
</reference>
<keyword evidence="6 9" id="KW-0326">Glycosidase</keyword>
<comment type="similarity">
    <text evidence="2 9">Belongs to the glycosyl hydrolase 28 family.</text>
</comment>
<dbReference type="Gene3D" id="2.160.20.10">
    <property type="entry name" value="Single-stranded right-handed beta-helix, Pectin lyase-like"/>
    <property type="match status" value="1"/>
</dbReference>